<protein>
    <submittedName>
        <fullName evidence="1">Uncharacterized protein</fullName>
    </submittedName>
</protein>
<sequence length="71" mass="8323">MDDPNITMEEYIRLEEEKALSPGETFDWQTATYGKMEYCENKDNSFTNLETEYPSIVFDDTSDITLLREPT</sequence>
<proteinExistence type="predicted"/>
<comment type="caution">
    <text evidence="1">The sequence shown here is derived from an EMBL/GenBank/DDBJ whole genome shotgun (WGS) entry which is preliminary data.</text>
</comment>
<evidence type="ECO:0000313" key="1">
    <source>
        <dbReference type="EMBL" id="GJT98633.1"/>
    </source>
</evidence>
<reference evidence="1" key="1">
    <citation type="journal article" date="2022" name="Int. J. Mol. Sci.">
        <title>Draft Genome of Tanacetum Coccineum: Genomic Comparison of Closely Related Tanacetum-Family Plants.</title>
        <authorList>
            <person name="Yamashiro T."/>
            <person name="Shiraishi A."/>
            <person name="Nakayama K."/>
            <person name="Satake H."/>
        </authorList>
    </citation>
    <scope>NUCLEOTIDE SEQUENCE</scope>
</reference>
<feature type="non-terminal residue" evidence="1">
    <location>
        <position position="71"/>
    </location>
</feature>
<evidence type="ECO:0000313" key="2">
    <source>
        <dbReference type="Proteomes" id="UP001151760"/>
    </source>
</evidence>
<accession>A0ABQ5IH80</accession>
<dbReference type="Proteomes" id="UP001151760">
    <property type="component" value="Unassembled WGS sequence"/>
</dbReference>
<dbReference type="EMBL" id="BQNB010020695">
    <property type="protein sequence ID" value="GJT98633.1"/>
    <property type="molecule type" value="Genomic_DNA"/>
</dbReference>
<organism evidence="1 2">
    <name type="scientific">Tanacetum coccineum</name>
    <dbReference type="NCBI Taxonomy" id="301880"/>
    <lineage>
        <taxon>Eukaryota</taxon>
        <taxon>Viridiplantae</taxon>
        <taxon>Streptophyta</taxon>
        <taxon>Embryophyta</taxon>
        <taxon>Tracheophyta</taxon>
        <taxon>Spermatophyta</taxon>
        <taxon>Magnoliopsida</taxon>
        <taxon>eudicotyledons</taxon>
        <taxon>Gunneridae</taxon>
        <taxon>Pentapetalae</taxon>
        <taxon>asterids</taxon>
        <taxon>campanulids</taxon>
        <taxon>Asterales</taxon>
        <taxon>Asteraceae</taxon>
        <taxon>Asteroideae</taxon>
        <taxon>Anthemideae</taxon>
        <taxon>Anthemidinae</taxon>
        <taxon>Tanacetum</taxon>
    </lineage>
</organism>
<gene>
    <name evidence="1" type="ORF">Tco_1094151</name>
</gene>
<name>A0ABQ5IH80_9ASTR</name>
<keyword evidence="2" id="KW-1185">Reference proteome</keyword>
<reference evidence="1" key="2">
    <citation type="submission" date="2022-01" db="EMBL/GenBank/DDBJ databases">
        <authorList>
            <person name="Yamashiro T."/>
            <person name="Shiraishi A."/>
            <person name="Satake H."/>
            <person name="Nakayama K."/>
        </authorList>
    </citation>
    <scope>NUCLEOTIDE SEQUENCE</scope>
</reference>